<dbReference type="InterPro" id="IPR036388">
    <property type="entry name" value="WH-like_DNA-bd_sf"/>
</dbReference>
<feature type="domain" description="HTH gntR-type" evidence="4">
    <location>
        <begin position="19"/>
        <end position="87"/>
    </location>
</feature>
<evidence type="ECO:0000259" key="4">
    <source>
        <dbReference type="PROSITE" id="PS50949"/>
    </source>
</evidence>
<evidence type="ECO:0000313" key="5">
    <source>
        <dbReference type="EMBL" id="MCR9037344.1"/>
    </source>
</evidence>
<accession>A0ABT1ZAV1</accession>
<dbReference type="SMART" id="SM00345">
    <property type="entry name" value="HTH_GNTR"/>
    <property type="match status" value="1"/>
</dbReference>
<dbReference type="PANTHER" id="PTHR44846">
    <property type="entry name" value="MANNOSYL-D-GLYCERATE TRANSPORT/METABOLISM SYSTEM REPRESSOR MNGR-RELATED"/>
    <property type="match status" value="1"/>
</dbReference>
<organism evidence="5 6">
    <name type="scientific">Tractidigestivibacter montrealensis</name>
    <dbReference type="NCBI Taxonomy" id="2972466"/>
    <lineage>
        <taxon>Bacteria</taxon>
        <taxon>Bacillati</taxon>
        <taxon>Actinomycetota</taxon>
        <taxon>Coriobacteriia</taxon>
        <taxon>Coriobacteriales</taxon>
        <taxon>Atopobiaceae</taxon>
        <taxon>Tractidigestivibacter</taxon>
    </lineage>
</organism>
<keyword evidence="1" id="KW-0805">Transcription regulation</keyword>
<dbReference type="EMBL" id="JANSKA010000009">
    <property type="protein sequence ID" value="MCR9037344.1"/>
    <property type="molecule type" value="Genomic_DNA"/>
</dbReference>
<dbReference type="PRINTS" id="PR00035">
    <property type="entry name" value="HTHGNTR"/>
</dbReference>
<evidence type="ECO:0000313" key="6">
    <source>
        <dbReference type="Proteomes" id="UP001204320"/>
    </source>
</evidence>
<proteinExistence type="predicted"/>
<sequence>MSLPPDTKRTEASVELVRTNLSGTAKQQLTTYVMFLYRKGQTKLPPENDLAKLFGVSRITIRRALGELEREGLVLREQGRGTFINPASASIKINLVPGEEFTKLIAESGHQATITVVDISTRPAVLDEAERLGVAPGTKLCSVEKLYFADGTPAIISVDRFPTSLVKNLPTAEYLSAHPIFDFLRDEAGVAIVRDKIELESITHLRACQLAKAGAQLRCETALTFNGINYNRDNVPVMVNTEIYDTSIVKFELLRVKDVC</sequence>
<reference evidence="5 6" key="1">
    <citation type="submission" date="2022-08" db="EMBL/GenBank/DDBJ databases">
        <title>Tractidigestivibacter montrealensis type strain KD21.</title>
        <authorList>
            <person name="Diop K."/>
            <person name="Richard C."/>
            <person name="Routy B."/>
        </authorList>
    </citation>
    <scope>NUCLEOTIDE SEQUENCE [LARGE SCALE GENOMIC DNA]</scope>
    <source>
        <strain evidence="5 6">KD21</strain>
    </source>
</reference>
<keyword evidence="3" id="KW-0804">Transcription</keyword>
<dbReference type="InterPro" id="IPR011663">
    <property type="entry name" value="UTRA"/>
</dbReference>
<dbReference type="InterPro" id="IPR036390">
    <property type="entry name" value="WH_DNA-bd_sf"/>
</dbReference>
<evidence type="ECO:0000256" key="3">
    <source>
        <dbReference type="ARBA" id="ARBA00023163"/>
    </source>
</evidence>
<comment type="caution">
    <text evidence="5">The sequence shown here is derived from an EMBL/GenBank/DDBJ whole genome shotgun (WGS) entry which is preliminary data.</text>
</comment>
<evidence type="ECO:0000256" key="2">
    <source>
        <dbReference type="ARBA" id="ARBA00023125"/>
    </source>
</evidence>
<dbReference type="Gene3D" id="3.40.1410.10">
    <property type="entry name" value="Chorismate lyase-like"/>
    <property type="match status" value="1"/>
</dbReference>
<gene>
    <name evidence="5" type="ORF">NVS32_10345</name>
</gene>
<protein>
    <submittedName>
        <fullName evidence="5">GntR family transcriptional regulator</fullName>
    </submittedName>
</protein>
<evidence type="ECO:0000256" key="1">
    <source>
        <dbReference type="ARBA" id="ARBA00023015"/>
    </source>
</evidence>
<dbReference type="SMART" id="SM00866">
    <property type="entry name" value="UTRA"/>
    <property type="match status" value="1"/>
</dbReference>
<dbReference type="InterPro" id="IPR028978">
    <property type="entry name" value="Chorismate_lyase_/UTRA_dom_sf"/>
</dbReference>
<dbReference type="Pfam" id="PF00392">
    <property type="entry name" value="GntR"/>
    <property type="match status" value="1"/>
</dbReference>
<dbReference type="SUPFAM" id="SSF64288">
    <property type="entry name" value="Chorismate lyase-like"/>
    <property type="match status" value="1"/>
</dbReference>
<dbReference type="Pfam" id="PF07702">
    <property type="entry name" value="UTRA"/>
    <property type="match status" value="1"/>
</dbReference>
<dbReference type="PROSITE" id="PS50949">
    <property type="entry name" value="HTH_GNTR"/>
    <property type="match status" value="1"/>
</dbReference>
<dbReference type="InterPro" id="IPR000524">
    <property type="entry name" value="Tscrpt_reg_HTH_GntR"/>
</dbReference>
<dbReference type="InterPro" id="IPR050679">
    <property type="entry name" value="Bact_HTH_transcr_reg"/>
</dbReference>
<dbReference type="CDD" id="cd07377">
    <property type="entry name" value="WHTH_GntR"/>
    <property type="match status" value="1"/>
</dbReference>
<dbReference type="Proteomes" id="UP001204320">
    <property type="component" value="Unassembled WGS sequence"/>
</dbReference>
<dbReference type="PANTHER" id="PTHR44846:SF1">
    <property type="entry name" value="MANNOSYL-D-GLYCERATE TRANSPORT_METABOLISM SYSTEM REPRESSOR MNGR-RELATED"/>
    <property type="match status" value="1"/>
</dbReference>
<dbReference type="SUPFAM" id="SSF46785">
    <property type="entry name" value="Winged helix' DNA-binding domain"/>
    <property type="match status" value="1"/>
</dbReference>
<keyword evidence="6" id="KW-1185">Reference proteome</keyword>
<name>A0ABT1ZAV1_9ACTN</name>
<dbReference type="Gene3D" id="1.10.10.10">
    <property type="entry name" value="Winged helix-like DNA-binding domain superfamily/Winged helix DNA-binding domain"/>
    <property type="match status" value="1"/>
</dbReference>
<keyword evidence="2" id="KW-0238">DNA-binding</keyword>